<dbReference type="InterPro" id="IPR015422">
    <property type="entry name" value="PyrdxlP-dep_Trfase_small"/>
</dbReference>
<keyword evidence="4" id="KW-0808">Transferase</keyword>
<dbReference type="EMBL" id="WLZY01000018">
    <property type="protein sequence ID" value="NDL61086.1"/>
    <property type="molecule type" value="Genomic_DNA"/>
</dbReference>
<dbReference type="PANTHER" id="PTHR43713">
    <property type="entry name" value="GLUTAMATE-1-SEMIALDEHYDE 2,1-AMINOMUTASE"/>
    <property type="match status" value="1"/>
</dbReference>
<evidence type="ECO:0000313" key="4">
    <source>
        <dbReference type="EMBL" id="NDL61086.1"/>
    </source>
</evidence>
<dbReference type="GO" id="GO:0008483">
    <property type="term" value="F:transaminase activity"/>
    <property type="evidence" value="ECO:0007669"/>
    <property type="project" value="UniProtKB-KW"/>
</dbReference>
<comment type="similarity">
    <text evidence="3">Belongs to the class-III pyridoxal-phosphate-dependent aminotransferase family.</text>
</comment>
<comment type="caution">
    <text evidence="4">The sequence shown here is derived from an EMBL/GenBank/DDBJ whole genome shotgun (WGS) entry which is preliminary data.</text>
</comment>
<dbReference type="Proteomes" id="UP000460435">
    <property type="component" value="Unassembled WGS sequence"/>
</dbReference>
<accession>A0A7K3MD03</accession>
<proteinExistence type="inferred from homology"/>
<comment type="cofactor">
    <cofactor evidence="1">
        <name>pyridoxal 5'-phosphate</name>
        <dbReference type="ChEBI" id="CHEBI:597326"/>
    </cofactor>
</comment>
<protein>
    <submittedName>
        <fullName evidence="4">Aminotransferase class III-fold pyridoxal phosphate-dependent enzyme</fullName>
    </submittedName>
</protein>
<dbReference type="InterPro" id="IPR005814">
    <property type="entry name" value="Aminotrans_3"/>
</dbReference>
<dbReference type="PROSITE" id="PS00600">
    <property type="entry name" value="AA_TRANSFER_CLASS_3"/>
    <property type="match status" value="1"/>
</dbReference>
<dbReference type="Gene3D" id="3.90.1150.10">
    <property type="entry name" value="Aspartate Aminotransferase, domain 1"/>
    <property type="match status" value="1"/>
</dbReference>
<dbReference type="GO" id="GO:0030170">
    <property type="term" value="F:pyridoxal phosphate binding"/>
    <property type="evidence" value="ECO:0007669"/>
    <property type="project" value="InterPro"/>
</dbReference>
<dbReference type="InterPro" id="IPR049704">
    <property type="entry name" value="Aminotrans_3_PPA_site"/>
</dbReference>
<dbReference type="CDD" id="cd00610">
    <property type="entry name" value="OAT_like"/>
    <property type="match status" value="1"/>
</dbReference>
<evidence type="ECO:0000256" key="1">
    <source>
        <dbReference type="ARBA" id="ARBA00001933"/>
    </source>
</evidence>
<keyword evidence="5" id="KW-1185">Reference proteome</keyword>
<dbReference type="InterPro" id="IPR015421">
    <property type="entry name" value="PyrdxlP-dep_Trfase_major"/>
</dbReference>
<dbReference type="Pfam" id="PF00202">
    <property type="entry name" value="Aminotran_3"/>
    <property type="match status" value="1"/>
</dbReference>
<name>A0A7K3MD03_9ACTN</name>
<keyword evidence="2 3" id="KW-0663">Pyridoxal phosphate</keyword>
<dbReference type="SUPFAM" id="SSF53383">
    <property type="entry name" value="PLP-dependent transferases"/>
    <property type="match status" value="1"/>
</dbReference>
<dbReference type="PANTHER" id="PTHR43713:SF3">
    <property type="entry name" value="GLUTAMATE-1-SEMIALDEHYDE 2,1-AMINOMUTASE 1, CHLOROPLASTIC-RELATED"/>
    <property type="match status" value="1"/>
</dbReference>
<gene>
    <name evidence="4" type="ORF">F7O44_28855</name>
</gene>
<evidence type="ECO:0000256" key="3">
    <source>
        <dbReference type="RuleBase" id="RU003560"/>
    </source>
</evidence>
<dbReference type="Gene3D" id="3.40.640.10">
    <property type="entry name" value="Type I PLP-dependent aspartate aminotransferase-like (Major domain)"/>
    <property type="match status" value="1"/>
</dbReference>
<dbReference type="AlphaFoldDB" id="A0A7K3MD03"/>
<evidence type="ECO:0000256" key="2">
    <source>
        <dbReference type="ARBA" id="ARBA00022898"/>
    </source>
</evidence>
<reference evidence="4 5" key="1">
    <citation type="submission" date="2019-11" db="EMBL/GenBank/DDBJ databases">
        <authorList>
            <person name="Li X.-J."/>
            <person name="Feng X.-M."/>
        </authorList>
    </citation>
    <scope>NUCLEOTIDE SEQUENCE [LARGE SCALE GENOMIC DNA]</scope>
    <source>
        <strain evidence="4 5">XMNu-373</strain>
    </source>
</reference>
<organism evidence="4 5">
    <name type="scientific">Phytoactinopolyspora mesophila</name>
    <dbReference type="NCBI Taxonomy" id="2650750"/>
    <lineage>
        <taxon>Bacteria</taxon>
        <taxon>Bacillati</taxon>
        <taxon>Actinomycetota</taxon>
        <taxon>Actinomycetes</taxon>
        <taxon>Jiangellales</taxon>
        <taxon>Jiangellaceae</taxon>
        <taxon>Phytoactinopolyspora</taxon>
    </lineage>
</organism>
<sequence length="426" mass="45720">MSDAVPQRTRSNELHLKACERTPGGVHSNIRLAAPKVFFDHAEGAWLWDVDGNSYVDYVLGQGPNLLGHAPKSVVEAVHEVSEHGLILGGQHSVEIVAAESVCKALEWPDMIRFGVTGTEMVQAAIRAARAATGRTKVVRFEGHYHGWLDNMLVAPRDGVWGVASAGQLGSHLDDVIILPWNDAEAVAETLRLYGSRTAAIIMEPVMINSGVIEPLPGYLERVRQLCTRYGVVLIFDEVISGFRLGLAGAAGYYGVTPDLATYGKAMAGGYGVAALAGAAELMAPFGTGEITHAGTFNGAVPNMAAVAATLNLMRDDPPYDHIAEQGTTLMAELRTLAAKHAVPLRVAGLPAAFHISFGDPNTVVTDHRTLQHLDLARYEEFAGMLIDHGIWVAPRGVWYVSAAHGPDELDETLARFDKALINLLN</sequence>
<dbReference type="RefSeq" id="WP_162453803.1">
    <property type="nucleotide sequence ID" value="NZ_WLZY01000018.1"/>
</dbReference>
<dbReference type="InterPro" id="IPR015424">
    <property type="entry name" value="PyrdxlP-dep_Trfase"/>
</dbReference>
<keyword evidence="4" id="KW-0032">Aminotransferase</keyword>
<evidence type="ECO:0000313" key="5">
    <source>
        <dbReference type="Proteomes" id="UP000460435"/>
    </source>
</evidence>